<dbReference type="EMBL" id="MN739303">
    <property type="protein sequence ID" value="QHS97764.1"/>
    <property type="molecule type" value="Genomic_DNA"/>
</dbReference>
<accession>A0A6C0C1V5</accession>
<evidence type="ECO:0000313" key="1">
    <source>
        <dbReference type="EMBL" id="QHS97764.1"/>
    </source>
</evidence>
<organism evidence="1">
    <name type="scientific">viral metagenome</name>
    <dbReference type="NCBI Taxonomy" id="1070528"/>
    <lineage>
        <taxon>unclassified sequences</taxon>
        <taxon>metagenomes</taxon>
        <taxon>organismal metagenomes</taxon>
    </lineage>
</organism>
<protein>
    <submittedName>
        <fullName evidence="1">Uncharacterized protein</fullName>
    </submittedName>
</protein>
<dbReference type="AlphaFoldDB" id="A0A6C0C1V5"/>
<proteinExistence type="predicted"/>
<name>A0A6C0C1V5_9ZZZZ</name>
<reference evidence="1" key="1">
    <citation type="journal article" date="2020" name="Nature">
        <title>Giant virus diversity and host interactions through global metagenomics.</title>
        <authorList>
            <person name="Schulz F."/>
            <person name="Roux S."/>
            <person name="Paez-Espino D."/>
            <person name="Jungbluth S."/>
            <person name="Walsh D.A."/>
            <person name="Denef V.J."/>
            <person name="McMahon K.D."/>
            <person name="Konstantinidis K.T."/>
            <person name="Eloe-Fadrosh E.A."/>
            <person name="Kyrpides N.C."/>
            <person name="Woyke T."/>
        </authorList>
    </citation>
    <scope>NUCLEOTIDE SEQUENCE</scope>
    <source>
        <strain evidence="1">GVMAG-M-3300020182-33</strain>
    </source>
</reference>
<sequence>MAETASTLLQTVMWLWQTARAFCFCMRRNKYARSTSQNLRAGRHPIALVDFETAMRSVVQQCNTT</sequence>